<dbReference type="InterPro" id="IPR032691">
    <property type="entry name" value="Mon2/Sec7/BIG1-like_HUS"/>
</dbReference>
<dbReference type="GO" id="GO:0005793">
    <property type="term" value="C:endoplasmic reticulum-Golgi intermediate compartment"/>
    <property type="evidence" value="ECO:0007669"/>
    <property type="project" value="UniProtKB-SubCell"/>
</dbReference>
<reference evidence="7 8" key="2">
    <citation type="submission" date="2018-11" db="EMBL/GenBank/DDBJ databases">
        <authorList>
            <consortium name="Pathogen Informatics"/>
        </authorList>
    </citation>
    <scope>NUCLEOTIDE SEQUENCE [LARGE SCALE GENOMIC DNA]</scope>
</reference>
<dbReference type="FunFam" id="1.10.1000.11:FF:000007">
    <property type="entry name" value="Golgi-specific brefeldin A-resistance guanine nucleotide exchange factor 1"/>
    <property type="match status" value="1"/>
</dbReference>
<feature type="compositionally biased region" description="Polar residues" evidence="5">
    <location>
        <begin position="272"/>
        <end position="294"/>
    </location>
</feature>
<organism evidence="9">
    <name type="scientific">Thelazia callipaeda</name>
    <name type="common">Oriental eyeworm</name>
    <name type="synonym">Parasitic nematode</name>
    <dbReference type="NCBI Taxonomy" id="103827"/>
    <lineage>
        <taxon>Eukaryota</taxon>
        <taxon>Metazoa</taxon>
        <taxon>Ecdysozoa</taxon>
        <taxon>Nematoda</taxon>
        <taxon>Chromadorea</taxon>
        <taxon>Rhabditida</taxon>
        <taxon>Spirurina</taxon>
        <taxon>Spiruromorpha</taxon>
        <taxon>Thelazioidea</taxon>
        <taxon>Thelaziidae</taxon>
        <taxon>Thelazia</taxon>
    </lineage>
</organism>
<evidence type="ECO:0000256" key="5">
    <source>
        <dbReference type="SAM" id="MobiDB-lite"/>
    </source>
</evidence>
<dbReference type="SUPFAM" id="SSF48425">
    <property type="entry name" value="Sec7 domain"/>
    <property type="match status" value="1"/>
</dbReference>
<feature type="region of interest" description="Disordered" evidence="5">
    <location>
        <begin position="354"/>
        <end position="375"/>
    </location>
</feature>
<dbReference type="Pfam" id="PF01369">
    <property type="entry name" value="Sec7"/>
    <property type="match status" value="1"/>
</dbReference>
<dbReference type="GO" id="GO:0032012">
    <property type="term" value="P:regulation of ARF protein signal transduction"/>
    <property type="evidence" value="ECO:0007669"/>
    <property type="project" value="InterPro"/>
</dbReference>
<feature type="region of interest" description="Disordered" evidence="5">
    <location>
        <begin position="229"/>
        <end position="296"/>
    </location>
</feature>
<dbReference type="PANTHER" id="PTHR10663">
    <property type="entry name" value="GUANYL-NUCLEOTIDE EXCHANGE FACTOR"/>
    <property type="match status" value="1"/>
</dbReference>
<dbReference type="Pfam" id="PF12783">
    <property type="entry name" value="Sec7-like_HUS"/>
    <property type="match status" value="1"/>
</dbReference>
<keyword evidence="8" id="KW-1185">Reference proteome</keyword>
<dbReference type="STRING" id="103827.A0A158RCU8"/>
<dbReference type="GO" id="GO:0016197">
    <property type="term" value="P:endosomal transport"/>
    <property type="evidence" value="ECO:0007669"/>
    <property type="project" value="UniProtKB-ARBA"/>
</dbReference>
<dbReference type="InterPro" id="IPR000904">
    <property type="entry name" value="Sec7_dom"/>
</dbReference>
<dbReference type="Gene3D" id="1.10.220.20">
    <property type="match status" value="1"/>
</dbReference>
<dbReference type="Gene3D" id="1.10.1000.11">
    <property type="entry name" value="Arf Nucleotide-binding Site Opener,domain 2"/>
    <property type="match status" value="1"/>
</dbReference>
<dbReference type="Proteomes" id="UP000276776">
    <property type="component" value="Unassembled WGS sequence"/>
</dbReference>
<dbReference type="PANTHER" id="PTHR10663:SF388">
    <property type="entry name" value="GOLGI-SPECIFIC BREFELDIN A-RESISTANCE GUANINE NUCLEOTIDE EXCHANGE FACTOR 1"/>
    <property type="match status" value="1"/>
</dbReference>
<dbReference type="InterPro" id="IPR056604">
    <property type="entry name" value="GBF1-like_TPR"/>
</dbReference>
<evidence type="ECO:0000259" key="6">
    <source>
        <dbReference type="PROSITE" id="PS50190"/>
    </source>
</evidence>
<protein>
    <submittedName>
        <fullName evidence="9">SEC7 domain-containing protein</fullName>
    </submittedName>
</protein>
<feature type="compositionally biased region" description="Basic and acidic residues" evidence="5">
    <location>
        <begin position="397"/>
        <end position="415"/>
    </location>
</feature>
<name>A0A158RCU8_THECL</name>
<evidence type="ECO:0000256" key="4">
    <source>
        <dbReference type="ARBA" id="ARBA00023034"/>
    </source>
</evidence>
<dbReference type="WBParaSite" id="TCLT_0000897901-mRNA-1">
    <property type="protein sequence ID" value="TCLT_0000897901-mRNA-1"/>
    <property type="gene ID" value="TCLT_0000897901"/>
</dbReference>
<keyword evidence="3" id="KW-0813">Transport</keyword>
<feature type="domain" description="SEC7" evidence="6">
    <location>
        <begin position="698"/>
        <end position="888"/>
    </location>
</feature>
<feature type="region of interest" description="Disordered" evidence="5">
    <location>
        <begin position="390"/>
        <end position="416"/>
    </location>
</feature>
<dbReference type="GO" id="GO:0005794">
    <property type="term" value="C:Golgi apparatus"/>
    <property type="evidence" value="ECO:0007669"/>
    <property type="project" value="UniProtKB-SubCell"/>
</dbReference>
<dbReference type="GO" id="GO:0005085">
    <property type="term" value="F:guanyl-nucleotide exchange factor activity"/>
    <property type="evidence" value="ECO:0007669"/>
    <property type="project" value="InterPro"/>
</dbReference>
<dbReference type="EMBL" id="UYYF01004709">
    <property type="protein sequence ID" value="VDN06562.1"/>
    <property type="molecule type" value="Genomic_DNA"/>
</dbReference>
<dbReference type="InterPro" id="IPR023394">
    <property type="entry name" value="Sec7_C_sf"/>
</dbReference>
<dbReference type="OrthoDB" id="10258608at2759"/>
<dbReference type="Pfam" id="PF23325">
    <property type="entry name" value="TPR_28"/>
    <property type="match status" value="1"/>
</dbReference>
<keyword evidence="4" id="KW-0333">Golgi apparatus</keyword>
<dbReference type="OMA" id="CRDIRHH"/>
<evidence type="ECO:0000313" key="9">
    <source>
        <dbReference type="WBParaSite" id="TCLT_0000897901-mRNA-1"/>
    </source>
</evidence>
<dbReference type="InterPro" id="IPR035999">
    <property type="entry name" value="Sec7_dom_sf"/>
</dbReference>
<evidence type="ECO:0000256" key="2">
    <source>
        <dbReference type="ARBA" id="ARBA00004399"/>
    </source>
</evidence>
<dbReference type="PROSITE" id="PS50190">
    <property type="entry name" value="SEC7"/>
    <property type="match status" value="1"/>
</dbReference>
<evidence type="ECO:0000313" key="8">
    <source>
        <dbReference type="Proteomes" id="UP000276776"/>
    </source>
</evidence>
<dbReference type="SMART" id="SM00222">
    <property type="entry name" value="Sec7"/>
    <property type="match status" value="1"/>
</dbReference>
<dbReference type="GO" id="GO:0010256">
    <property type="term" value="P:endomembrane system organization"/>
    <property type="evidence" value="ECO:0007669"/>
    <property type="project" value="UniProtKB-ARBA"/>
</dbReference>
<sequence>MAVNGLYVVQGEVNAVVALLKKAHRHWPHHQQQVHLGHSLVDETDPLLRNFSDLRDVFNSVNDLSDMNPDTYLSPFLDVIRSDQTNGPVTAQALSSVSKFLSYGLIDSSSIKASNAVENIADAVTNAKFIGSADSGRDEVVLLRILQVLRTLLLTPVGRLLSNESVCEMMQSCFRISFEPALTELLREVAEATLSDMTQLLFTRLPSFQEDIRHPYIRKLVKRAGHIMGKRRRQKNYSNDSSNEKGAGSNLKKNFIESQSKPKGNMSMILKETSQGADTSEQLSSNAELSNNKETMFLKRDDKETLKFENLQTVDDVTIHLNSTDQHEVPFDCSVSSAVADEEHDREFERMRHDLDDGMMPDNDDSSVSSVEENVEKGRIVRKKFKSSGEVGDSVSDLEKENSSMKGNDELKRSPEPLVSNPAIHIPYGIPCIRELLRFLIALINPTDRANTESMILMSLNLLTVALEAGADHIRKFSLLMPLVKDELCRALLQLLDIEKLPVFAATNRVCFMLFEGLRLDLKFQFEAYFLKLKSIVTSEQTRISYEQKEMALESIVQLWRVAGVVTELYFNYDCDLYCSNLFEDLTKLLLENAFPVLGLRSINLLSLDGLLTIVDTIDNNCIYRQAGGAHFKTSALPSSLTQLHLPVVSGYVFGRQIALYENDRNVGKTGVFETFSPSTALHANRMASSCLLPSMAEVIERKNKKRVMTEATELFNQDPRKGIEFLKEKAILKSPLEACDVVNWLKGNPRLDKKRIAEYICSRKNTAVLHAFVRSFPFKNIRLDDALRMFLETFRLPGEAGEISMVMQHFAEHWYVSNGEPFNHVDAAFTLAYAIIMLNTDQHNPQVRRNQQPMRAECFIRNLSGTNGGQDFDSKMLDEIYRAIRDKEIVMPAEQVGIVKENYLWKVLLRRGETKEGEFIHVPAGWNDHDLFSIIWGPASAALSFVFDKSGRESILQKVLSGYRKCASIAAHYGMSDVFDNLIIHLCKFSTLMSTSESNSEQNLQIQQHRSVYENSQNAELIAISFGENTKAQMAAKAMFQLVHAHGDILREGWKNVLDCILRLFYARLLPSVITEVEDFVDKKGWVSIQRAPPPKFSTSRNDSSLLSWLGLGSNYDNKEFSPNPDQLQLIKVAQGVIVDCHPEQLIVDGKYLTSSALAELISAIIQASTNIAHIEADKIGPTSKKLKEQEEDALVLYLEMMISIALENKDRLSQIWSPIKQHLQWLLSTFGRNPLIMERAVVGLLRIANRNLFRIKDDVTDEVLQSLGILLKLPAPAMFMFSRQITYGLHELLRTNAANVHLKEHWAVLFGLMEAAGAGAYPEDFPMHHPVMQQSSSPSKSKAVDREAYSDTEPCLSRLRIDDAKERVSLDRGYTSDVIKGSLSSLSSFSEHHMDSTLSLTKEASTEWIHINHKDAALCQQQMKLLKTGKHSSVFDRGTVVLRINLMRHDPFAFLKLGETLAFLVRDAAHITPENFDSCVECLRSYTEAGLDGGRYASGPLSSDAQSQLRSVVRNEKSKHKNHKQMSINAKNDFEKEEKMSQAEPQQLSACYQQITYQVLDLCHTLHVKSATIYKSWADSGAKIDASLPTLWCHCWRPLLQCMARNCCDCRRQVRTQAINFLVRAFLIPEMQAMQGEQWEDCFAEVLFPLLQKLLENLSPMDPIGMEETRVRAMQLVSKILLNHLTPLSSMRSFSCLWLHLLDYMDQYLHADRSDLLSEAIPESLKNMILVMDNTEMFNNIPDLYEMTVKRIGVFLPELLAEVMPGPPRRPEQIDQNSENALKSVLPSKNIEGDKFSFNAAASILPQQMNINRKVLIAPPIDLTQSSHFSSIEQIKLDDVEPSSQTDCTTNLFEFTKQCSAPELEEVIIHPSGSSPPIQSHFVEPALMCQENVPLLNAGANFCQQNKTRQEYASTLQMYGNNNFSNEKMMHLSDEVHFANSTQDTCRMAPPHLLLAQQQLEQHPFHGLQVKLAQQSSCLPMPMGMTKVGPLVPSPNSAFSPPISSTLRTVAEVSLPLLNEVSSVTLPFSVDV</sequence>
<evidence type="ECO:0000256" key="1">
    <source>
        <dbReference type="ARBA" id="ARBA00004222"/>
    </source>
</evidence>
<reference evidence="9" key="1">
    <citation type="submission" date="2016-04" db="UniProtKB">
        <authorList>
            <consortium name="WormBaseParasite"/>
        </authorList>
    </citation>
    <scope>IDENTIFICATION</scope>
</reference>
<accession>A0A158RCU8</accession>
<gene>
    <name evidence="7" type="ORF">TCLT_LOCUS8968</name>
</gene>
<dbReference type="CDD" id="cd00171">
    <property type="entry name" value="Sec7"/>
    <property type="match status" value="1"/>
</dbReference>
<proteinExistence type="predicted"/>
<evidence type="ECO:0000256" key="3">
    <source>
        <dbReference type="ARBA" id="ARBA00022448"/>
    </source>
</evidence>
<evidence type="ECO:0000313" key="7">
    <source>
        <dbReference type="EMBL" id="VDN06562.1"/>
    </source>
</evidence>
<comment type="subcellular location">
    <subcellularLocation>
        <location evidence="2">Endoplasmic reticulum-Golgi intermediate compartment</location>
    </subcellularLocation>
    <subcellularLocation>
        <location evidence="1">Golgi apparatus</location>
        <location evidence="1">cis-Golgi network</location>
    </subcellularLocation>
</comment>